<gene>
    <name evidence="1" type="ORF">GPJ81_05510</name>
</gene>
<evidence type="ECO:0000313" key="2">
    <source>
        <dbReference type="Proteomes" id="UP000426235"/>
    </source>
</evidence>
<sequence length="335" mass="37830">MSKNNSPIRDWLTEFKIELGSASNYLYNNTRQPVKINLTVEAKGDLTFLDEEVESLVIVYINNKGEHIEIPTNPGELKWHCTDSKDPLYDYFEGAAEDNKESLGAVPAALKSITKSYYIYTGDNHGAVLKLYAKITKYEKDPGETEPKPKYTYTSDNTPFSSSVILEAKRPPAFNFPDHYQFNLAYSESGVPEDLFVHEHSVSLKRFRFVKSAFEDNDKKGMIRWDRKEIGQTWATHVGIAGVGERKVQYQGFTLGDSFTARENVTSSTQDKVVILLQGANNIEYYYDGNPPSGREGPCTIRAYDSQGNKHTLSFRFEDGQRVNVLLDVTVNAAD</sequence>
<dbReference type="RefSeq" id="WP_157191277.1">
    <property type="nucleotide sequence ID" value="NZ_CP046621.1"/>
</dbReference>
<protein>
    <submittedName>
        <fullName evidence="1">Uncharacterized protein</fullName>
    </submittedName>
</protein>
<reference evidence="1" key="1">
    <citation type="submission" date="2019-12" db="EMBL/GenBank/DDBJ databases">
        <title>Hybrid Genome Assemblies of two High G+C Isolates from Undergraduate Microbiology Courses.</title>
        <authorList>
            <person name="Ne Ville C.J."/>
            <person name="Enright D."/>
            <person name="Hernandez I."/>
            <person name="Dodsworth J."/>
            <person name="Orwin P.M."/>
        </authorList>
    </citation>
    <scope>NUCLEOTIDE SEQUENCE [LARGE SCALE GENOMIC DNA]</scope>
    <source>
        <strain evidence="1">Neo</strain>
    </source>
</reference>
<proteinExistence type="predicted"/>
<keyword evidence="2" id="KW-1185">Reference proteome</keyword>
<dbReference type="Proteomes" id="UP000426235">
    <property type="component" value="Chromosome"/>
</dbReference>
<evidence type="ECO:0000313" key="1">
    <source>
        <dbReference type="EMBL" id="QGW76152.1"/>
    </source>
</evidence>
<dbReference type="EMBL" id="CP046621">
    <property type="protein sequence ID" value="QGW76152.1"/>
    <property type="molecule type" value="Genomic_DNA"/>
</dbReference>
<organism evidence="1 2">
    <name type="scientific">Pseudomonas alkylphenolica</name>
    <dbReference type="NCBI Taxonomy" id="237609"/>
    <lineage>
        <taxon>Bacteria</taxon>
        <taxon>Pseudomonadati</taxon>
        <taxon>Pseudomonadota</taxon>
        <taxon>Gammaproteobacteria</taxon>
        <taxon>Pseudomonadales</taxon>
        <taxon>Pseudomonadaceae</taxon>
        <taxon>Pseudomonas</taxon>
    </lineage>
</organism>
<accession>A0A6I6GP15</accession>
<dbReference type="AlphaFoldDB" id="A0A6I6GP15"/>
<name>A0A6I6GP15_9PSED</name>